<feature type="signal peptide" evidence="15">
    <location>
        <begin position="1"/>
        <end position="22"/>
    </location>
</feature>
<evidence type="ECO:0000256" key="13">
    <source>
        <dbReference type="SAM" id="MobiDB-lite"/>
    </source>
</evidence>
<feature type="transmembrane region" description="Helical" evidence="14">
    <location>
        <begin position="214"/>
        <end position="236"/>
    </location>
</feature>
<keyword evidence="6" id="KW-0479">Metal-binding</keyword>
<dbReference type="Gene3D" id="3.30.40.10">
    <property type="entry name" value="Zinc/RING finger domain, C3HC4 (zinc finger)"/>
    <property type="match status" value="1"/>
</dbReference>
<comment type="catalytic activity">
    <reaction evidence="1">
        <text>S-ubiquitinyl-[E2 ubiquitin-conjugating enzyme]-L-cysteine + [acceptor protein]-L-lysine = [E2 ubiquitin-conjugating enzyme]-L-cysteine + N(6)-ubiquitinyl-[acceptor protein]-L-lysine.</text>
        <dbReference type="EC" id="2.3.2.27"/>
    </reaction>
</comment>
<dbReference type="Pfam" id="PF13639">
    <property type="entry name" value="zf-RING_2"/>
    <property type="match status" value="1"/>
</dbReference>
<dbReference type="OrthoDB" id="8062037at2759"/>
<keyword evidence="15" id="KW-0732">Signal</keyword>
<dbReference type="AlphaFoldDB" id="A0A9W7ZZW5"/>
<keyword evidence="7 12" id="KW-0863">Zinc-finger</keyword>
<evidence type="ECO:0000256" key="1">
    <source>
        <dbReference type="ARBA" id="ARBA00000900"/>
    </source>
</evidence>
<feature type="region of interest" description="Disordered" evidence="13">
    <location>
        <begin position="316"/>
        <end position="371"/>
    </location>
</feature>
<dbReference type="SUPFAM" id="SSF57850">
    <property type="entry name" value="RING/U-box"/>
    <property type="match status" value="1"/>
</dbReference>
<keyword evidence="8" id="KW-0833">Ubl conjugation pathway</keyword>
<gene>
    <name evidence="17" type="ORF">IWQ60_008493</name>
</gene>
<dbReference type="EMBL" id="JANBPT010000639">
    <property type="protein sequence ID" value="KAJ1915281.1"/>
    <property type="molecule type" value="Genomic_DNA"/>
</dbReference>
<keyword evidence="5 14" id="KW-0812">Transmembrane</keyword>
<evidence type="ECO:0000313" key="18">
    <source>
        <dbReference type="Proteomes" id="UP001150569"/>
    </source>
</evidence>
<dbReference type="InterPro" id="IPR013083">
    <property type="entry name" value="Znf_RING/FYVE/PHD"/>
</dbReference>
<dbReference type="GO" id="GO:0016020">
    <property type="term" value="C:membrane"/>
    <property type="evidence" value="ECO:0007669"/>
    <property type="project" value="UniProtKB-SubCell"/>
</dbReference>
<feature type="compositionally biased region" description="Polar residues" evidence="13">
    <location>
        <begin position="332"/>
        <end position="342"/>
    </location>
</feature>
<evidence type="ECO:0000256" key="9">
    <source>
        <dbReference type="ARBA" id="ARBA00022833"/>
    </source>
</evidence>
<evidence type="ECO:0000259" key="16">
    <source>
        <dbReference type="PROSITE" id="PS50089"/>
    </source>
</evidence>
<dbReference type="PROSITE" id="PS50089">
    <property type="entry name" value="ZF_RING_2"/>
    <property type="match status" value="1"/>
</dbReference>
<protein>
    <recommendedName>
        <fullName evidence="3">RING-type E3 ubiquitin transferase</fullName>
        <ecNumber evidence="3">2.3.2.27</ecNumber>
    </recommendedName>
</protein>
<comment type="subcellular location">
    <subcellularLocation>
        <location evidence="2">Membrane</location>
        <topology evidence="2">Multi-pass membrane protein</topology>
    </subcellularLocation>
</comment>
<keyword evidence="4" id="KW-0808">Transferase</keyword>
<evidence type="ECO:0000256" key="11">
    <source>
        <dbReference type="ARBA" id="ARBA00023136"/>
    </source>
</evidence>
<dbReference type="GO" id="GO:0006511">
    <property type="term" value="P:ubiquitin-dependent protein catabolic process"/>
    <property type="evidence" value="ECO:0007669"/>
    <property type="project" value="TreeGrafter"/>
</dbReference>
<dbReference type="PANTHER" id="PTHR45977">
    <property type="entry name" value="TARGET OF ERK KINASE MPK-1"/>
    <property type="match status" value="1"/>
</dbReference>
<sequence length="494" mass="53953">MSTGYLRILVVFLLYLCSLAAGVDVTLNIDALLLNSNVAVFQNLTSANLLNNTNTTSYNLITSSSNVNTGVLFNFRGSANPQPFTNLSNIAVVNMDEIQVTLSYLSVMSTMNVALILAYNGDDSAMMSVSQIRMSPVVALDPSAGSALQELIDQTAAPATNGTKPALPSPYDQVLDRFDAADAQDTYHHRLYARLSFANNGSKLVEGGGGGSTMGTAIGLGCFGGILALLILWVCYRLRRRRRIVEQERRERRERGIDSLADILRGVKVAPLDPDHLPYLRKIRLTKENIVTLGLQNAISTIRSLRDLSILSVTRPERSYGSQRGSRGTSSTVEKTNNRSSGSDGGEKQPKSSRDSCGSMGSDVSDGVKSVNPYGYDDNHRELSIPALMSHVTDSMRSMASTGAGCTTDKGRPSCTICLDRFRSGHYVRRLPCKHVFHRRCVDTWLLTKSAVCPLCKFDCSHYCSVKVMFNKDRVDMSISNINDSDTKIDVSMP</sequence>
<dbReference type="InterPro" id="IPR001841">
    <property type="entry name" value="Znf_RING"/>
</dbReference>
<feature type="compositionally biased region" description="Basic and acidic residues" evidence="13">
    <location>
        <begin position="345"/>
        <end position="354"/>
    </location>
</feature>
<evidence type="ECO:0000256" key="15">
    <source>
        <dbReference type="SAM" id="SignalP"/>
    </source>
</evidence>
<evidence type="ECO:0000313" key="17">
    <source>
        <dbReference type="EMBL" id="KAJ1915281.1"/>
    </source>
</evidence>
<evidence type="ECO:0000256" key="5">
    <source>
        <dbReference type="ARBA" id="ARBA00022692"/>
    </source>
</evidence>
<dbReference type="EC" id="2.3.2.27" evidence="3"/>
<evidence type="ECO:0000256" key="8">
    <source>
        <dbReference type="ARBA" id="ARBA00022786"/>
    </source>
</evidence>
<organism evidence="17 18">
    <name type="scientific">Tieghemiomyces parasiticus</name>
    <dbReference type="NCBI Taxonomy" id="78921"/>
    <lineage>
        <taxon>Eukaryota</taxon>
        <taxon>Fungi</taxon>
        <taxon>Fungi incertae sedis</taxon>
        <taxon>Zoopagomycota</taxon>
        <taxon>Kickxellomycotina</taxon>
        <taxon>Dimargaritomycetes</taxon>
        <taxon>Dimargaritales</taxon>
        <taxon>Dimargaritaceae</taxon>
        <taxon>Tieghemiomyces</taxon>
    </lineage>
</organism>
<keyword evidence="10 14" id="KW-1133">Transmembrane helix</keyword>
<dbReference type="PANTHER" id="PTHR45977:SF4">
    <property type="entry name" value="RING-TYPE DOMAIN-CONTAINING PROTEIN"/>
    <property type="match status" value="1"/>
</dbReference>
<evidence type="ECO:0000256" key="4">
    <source>
        <dbReference type="ARBA" id="ARBA00022679"/>
    </source>
</evidence>
<keyword evidence="11 14" id="KW-0472">Membrane</keyword>
<comment type="caution">
    <text evidence="17">The sequence shown here is derived from an EMBL/GenBank/DDBJ whole genome shotgun (WGS) entry which is preliminary data.</text>
</comment>
<evidence type="ECO:0000256" key="7">
    <source>
        <dbReference type="ARBA" id="ARBA00022771"/>
    </source>
</evidence>
<dbReference type="Proteomes" id="UP001150569">
    <property type="component" value="Unassembled WGS sequence"/>
</dbReference>
<dbReference type="GO" id="GO:0016567">
    <property type="term" value="P:protein ubiquitination"/>
    <property type="evidence" value="ECO:0007669"/>
    <property type="project" value="TreeGrafter"/>
</dbReference>
<evidence type="ECO:0000256" key="14">
    <source>
        <dbReference type="SAM" id="Phobius"/>
    </source>
</evidence>
<evidence type="ECO:0000256" key="3">
    <source>
        <dbReference type="ARBA" id="ARBA00012483"/>
    </source>
</evidence>
<keyword evidence="9" id="KW-0862">Zinc</keyword>
<dbReference type="GO" id="GO:0061630">
    <property type="term" value="F:ubiquitin protein ligase activity"/>
    <property type="evidence" value="ECO:0007669"/>
    <property type="project" value="UniProtKB-EC"/>
</dbReference>
<proteinExistence type="predicted"/>
<evidence type="ECO:0000256" key="10">
    <source>
        <dbReference type="ARBA" id="ARBA00022989"/>
    </source>
</evidence>
<feature type="chain" id="PRO_5040776759" description="RING-type E3 ubiquitin transferase" evidence="15">
    <location>
        <begin position="23"/>
        <end position="494"/>
    </location>
</feature>
<evidence type="ECO:0000256" key="12">
    <source>
        <dbReference type="PROSITE-ProRule" id="PRU00175"/>
    </source>
</evidence>
<reference evidence="17" key="1">
    <citation type="submission" date="2022-07" db="EMBL/GenBank/DDBJ databases">
        <title>Phylogenomic reconstructions and comparative analyses of Kickxellomycotina fungi.</title>
        <authorList>
            <person name="Reynolds N.K."/>
            <person name="Stajich J.E."/>
            <person name="Barry K."/>
            <person name="Grigoriev I.V."/>
            <person name="Crous P."/>
            <person name="Smith M.E."/>
        </authorList>
    </citation>
    <scope>NUCLEOTIDE SEQUENCE</scope>
    <source>
        <strain evidence="17">RSA 861</strain>
    </source>
</reference>
<dbReference type="GO" id="GO:0008270">
    <property type="term" value="F:zinc ion binding"/>
    <property type="evidence" value="ECO:0007669"/>
    <property type="project" value="UniProtKB-KW"/>
</dbReference>
<feature type="domain" description="RING-type" evidence="16">
    <location>
        <begin position="415"/>
        <end position="457"/>
    </location>
</feature>
<evidence type="ECO:0000256" key="6">
    <source>
        <dbReference type="ARBA" id="ARBA00022723"/>
    </source>
</evidence>
<name>A0A9W7ZZW5_9FUNG</name>
<accession>A0A9W7ZZW5</accession>
<feature type="compositionally biased region" description="Low complexity" evidence="13">
    <location>
        <begin position="319"/>
        <end position="331"/>
    </location>
</feature>
<evidence type="ECO:0000256" key="2">
    <source>
        <dbReference type="ARBA" id="ARBA00004141"/>
    </source>
</evidence>
<dbReference type="SMART" id="SM00184">
    <property type="entry name" value="RING"/>
    <property type="match status" value="1"/>
</dbReference>
<keyword evidence="18" id="KW-1185">Reference proteome</keyword>